<reference evidence="1" key="1">
    <citation type="submission" date="2021-06" db="EMBL/GenBank/DDBJ databases">
        <title>Parelaphostrongylus tenuis whole genome reference sequence.</title>
        <authorList>
            <person name="Garwood T.J."/>
            <person name="Larsen P.A."/>
            <person name="Fountain-Jones N.M."/>
            <person name="Garbe J.R."/>
            <person name="Macchietto M.G."/>
            <person name="Kania S.A."/>
            <person name="Gerhold R.W."/>
            <person name="Richards J.E."/>
            <person name="Wolf T.M."/>
        </authorList>
    </citation>
    <scope>NUCLEOTIDE SEQUENCE</scope>
    <source>
        <strain evidence="1">MNPRO001-30</strain>
        <tissue evidence="1">Meninges</tissue>
    </source>
</reference>
<protein>
    <submittedName>
        <fullName evidence="1">Uncharacterized protein</fullName>
    </submittedName>
</protein>
<dbReference type="Proteomes" id="UP001196413">
    <property type="component" value="Unassembled WGS sequence"/>
</dbReference>
<comment type="caution">
    <text evidence="1">The sequence shown here is derived from an EMBL/GenBank/DDBJ whole genome shotgun (WGS) entry which is preliminary data.</text>
</comment>
<keyword evidence="2" id="KW-1185">Reference proteome</keyword>
<name>A0AAD5N745_PARTN</name>
<organism evidence="1 2">
    <name type="scientific">Parelaphostrongylus tenuis</name>
    <name type="common">Meningeal worm</name>
    <dbReference type="NCBI Taxonomy" id="148309"/>
    <lineage>
        <taxon>Eukaryota</taxon>
        <taxon>Metazoa</taxon>
        <taxon>Ecdysozoa</taxon>
        <taxon>Nematoda</taxon>
        <taxon>Chromadorea</taxon>
        <taxon>Rhabditida</taxon>
        <taxon>Rhabditina</taxon>
        <taxon>Rhabditomorpha</taxon>
        <taxon>Strongyloidea</taxon>
        <taxon>Metastrongylidae</taxon>
        <taxon>Parelaphostrongylus</taxon>
    </lineage>
</organism>
<gene>
    <name evidence="1" type="ORF">KIN20_020793</name>
</gene>
<dbReference type="AlphaFoldDB" id="A0AAD5N745"/>
<evidence type="ECO:0000313" key="1">
    <source>
        <dbReference type="EMBL" id="KAJ1361519.1"/>
    </source>
</evidence>
<accession>A0AAD5N745</accession>
<sequence>MQHRLDCDTPEIAVMGSIQEIKAPDSGCGSVGKVSLIDLASVHPQRKSITRVYRTALGYSTLKRK</sequence>
<proteinExistence type="predicted"/>
<evidence type="ECO:0000313" key="2">
    <source>
        <dbReference type="Proteomes" id="UP001196413"/>
    </source>
</evidence>
<dbReference type="EMBL" id="JAHQIW010004221">
    <property type="protein sequence ID" value="KAJ1361519.1"/>
    <property type="molecule type" value="Genomic_DNA"/>
</dbReference>